<keyword evidence="6" id="KW-1278">Translocase</keyword>
<dbReference type="GO" id="GO:0016020">
    <property type="term" value="C:membrane"/>
    <property type="evidence" value="ECO:0007669"/>
    <property type="project" value="InterPro"/>
</dbReference>
<evidence type="ECO:0000259" key="9">
    <source>
        <dbReference type="PROSITE" id="PS50893"/>
    </source>
</evidence>
<comment type="similarity">
    <text evidence="1">Belongs to the ABC transporter superfamily.</text>
</comment>
<sequence length="553" mass="63453">MRPKIVFKNVSKTFNLYKKQSDKLLEIILFRKARDSFYALKNVSFEIYEGESIGIVGLNGSGKSTLSNLLAQIIPASSGSIEINGETSLIAIGAGLNNFLTGLENIDLKCMMHGLKKDEIKRLKSQIIEFADIGDFIDQPVKNYSSGMKSRLGFAISIHTNPDILIIDEALSVGDQTFYQKCIDKMNEFKKQGKTIVFISHSMSQVQSFCDRVLWIHYGRNKQFDDAEIVVKDYNEFIKWFNTLNDVEKNKYKKEMRIEQFKEEEDPGNFNPLSRGSNRNKNKVRIKQKGYTLFSIQILLLFVGALISASFMFNPHPFQGIEKHFNHYFNKEQVSKEVINKKTSTKKKVDKPKNINQNGVIVSGVSTLFDDQTLKSKKGKLHFSENIFVKKKVKDTYMIKTSDNSVGYTKVKYVKLRKEEFPEQSNIYKGLAEFLPIFPENFSHSYQYFLAFLNADSGELRSKVRGLANEKKLDNGEKSLTYSIYDTEYTVNTEDKIKSILISNINTENDEWNQLKEKASLVSNDNLFYCFIVNNYKIVINLEDNNATISLVI</sequence>
<dbReference type="RefSeq" id="WP_308914068.1">
    <property type="nucleotide sequence ID" value="NZ_JAVGVR010000001.1"/>
</dbReference>
<dbReference type="GO" id="GO:0005524">
    <property type="term" value="F:ATP binding"/>
    <property type="evidence" value="ECO:0007669"/>
    <property type="project" value="UniProtKB-KW"/>
</dbReference>
<name>A0AA90R6M0_9BACI</name>
<reference evidence="10" key="1">
    <citation type="submission" date="2023-08" db="EMBL/GenBank/DDBJ databases">
        <title>Nitrogen cycling bacteria in agricultural field soils.</title>
        <authorList>
            <person name="Jang J."/>
        </authorList>
    </citation>
    <scope>NUCLEOTIDE SEQUENCE</scope>
    <source>
        <strain evidence="10">PS3-36</strain>
    </source>
</reference>
<protein>
    <submittedName>
        <fullName evidence="10">ATP-binding cassette domain-containing protein</fullName>
    </submittedName>
</protein>
<dbReference type="PANTHER" id="PTHR46743">
    <property type="entry name" value="TEICHOIC ACIDS EXPORT ATP-BINDING PROTEIN TAGH"/>
    <property type="match status" value="1"/>
</dbReference>
<dbReference type="Pfam" id="PF00005">
    <property type="entry name" value="ABC_tran"/>
    <property type="match status" value="1"/>
</dbReference>
<dbReference type="Proteomes" id="UP001178888">
    <property type="component" value="Unassembled WGS sequence"/>
</dbReference>
<dbReference type="EMBL" id="JAVGVR010000001">
    <property type="protein sequence ID" value="MDQ6600380.1"/>
    <property type="molecule type" value="Genomic_DNA"/>
</dbReference>
<feature type="transmembrane region" description="Helical" evidence="8">
    <location>
        <begin position="291"/>
        <end position="313"/>
    </location>
</feature>
<dbReference type="AlphaFoldDB" id="A0AA90R6M0"/>
<organism evidence="10 11">
    <name type="scientific">Bacillus salipaludis</name>
    <dbReference type="NCBI Taxonomy" id="2547811"/>
    <lineage>
        <taxon>Bacteria</taxon>
        <taxon>Bacillati</taxon>
        <taxon>Bacillota</taxon>
        <taxon>Bacilli</taxon>
        <taxon>Bacillales</taxon>
        <taxon>Bacillaceae</taxon>
        <taxon>Bacillus</taxon>
    </lineage>
</organism>
<keyword evidence="8" id="KW-0812">Transmembrane</keyword>
<keyword evidence="11" id="KW-1185">Reference proteome</keyword>
<dbReference type="GO" id="GO:0016887">
    <property type="term" value="F:ATP hydrolysis activity"/>
    <property type="evidence" value="ECO:0007669"/>
    <property type="project" value="InterPro"/>
</dbReference>
<evidence type="ECO:0000256" key="8">
    <source>
        <dbReference type="SAM" id="Phobius"/>
    </source>
</evidence>
<evidence type="ECO:0000256" key="6">
    <source>
        <dbReference type="ARBA" id="ARBA00022967"/>
    </source>
</evidence>
<dbReference type="InterPro" id="IPR015860">
    <property type="entry name" value="ABC_transpr_TagH-like"/>
</dbReference>
<keyword evidence="3" id="KW-1003">Cell membrane</keyword>
<dbReference type="InterPro" id="IPR017871">
    <property type="entry name" value="ABC_transporter-like_CS"/>
</dbReference>
<dbReference type="SMART" id="SM00382">
    <property type="entry name" value="AAA"/>
    <property type="match status" value="1"/>
</dbReference>
<keyword evidence="2" id="KW-0813">Transport</keyword>
<dbReference type="SUPFAM" id="SSF52540">
    <property type="entry name" value="P-loop containing nucleoside triphosphate hydrolases"/>
    <property type="match status" value="1"/>
</dbReference>
<dbReference type="Gene3D" id="3.40.50.300">
    <property type="entry name" value="P-loop containing nucleotide triphosphate hydrolases"/>
    <property type="match status" value="1"/>
</dbReference>
<keyword evidence="4" id="KW-0547">Nucleotide-binding</keyword>
<gene>
    <name evidence="10" type="ORF">RCG21_29350</name>
</gene>
<comment type="caution">
    <text evidence="10">The sequence shown here is derived from an EMBL/GenBank/DDBJ whole genome shotgun (WGS) entry which is preliminary data.</text>
</comment>
<dbReference type="InterPro" id="IPR003439">
    <property type="entry name" value="ABC_transporter-like_ATP-bd"/>
</dbReference>
<evidence type="ECO:0000256" key="5">
    <source>
        <dbReference type="ARBA" id="ARBA00022840"/>
    </source>
</evidence>
<evidence type="ECO:0000313" key="10">
    <source>
        <dbReference type="EMBL" id="MDQ6600380.1"/>
    </source>
</evidence>
<dbReference type="PANTHER" id="PTHR46743:SF2">
    <property type="entry name" value="TEICHOIC ACIDS EXPORT ATP-BINDING PROTEIN TAGH"/>
    <property type="match status" value="1"/>
</dbReference>
<accession>A0AA90R6M0</accession>
<keyword evidence="7 8" id="KW-0472">Membrane</keyword>
<keyword evidence="5 10" id="KW-0067">ATP-binding</keyword>
<evidence type="ECO:0000256" key="1">
    <source>
        <dbReference type="ARBA" id="ARBA00005417"/>
    </source>
</evidence>
<evidence type="ECO:0000256" key="7">
    <source>
        <dbReference type="ARBA" id="ARBA00023136"/>
    </source>
</evidence>
<evidence type="ECO:0000256" key="3">
    <source>
        <dbReference type="ARBA" id="ARBA00022475"/>
    </source>
</evidence>
<evidence type="ECO:0000256" key="2">
    <source>
        <dbReference type="ARBA" id="ARBA00022448"/>
    </source>
</evidence>
<dbReference type="PROSITE" id="PS50893">
    <property type="entry name" value="ABC_TRANSPORTER_2"/>
    <property type="match status" value="1"/>
</dbReference>
<dbReference type="InterPro" id="IPR027417">
    <property type="entry name" value="P-loop_NTPase"/>
</dbReference>
<dbReference type="FunFam" id="3.40.50.300:FF:003010">
    <property type="entry name" value="Teichoic acids export ATP-binding protein TagH"/>
    <property type="match status" value="1"/>
</dbReference>
<feature type="domain" description="ABC transporter" evidence="9">
    <location>
        <begin position="25"/>
        <end position="243"/>
    </location>
</feature>
<dbReference type="CDD" id="cd03220">
    <property type="entry name" value="ABC_KpsT_Wzt"/>
    <property type="match status" value="1"/>
</dbReference>
<dbReference type="InterPro" id="IPR050683">
    <property type="entry name" value="Bact_Polysacc_Export_ATP-bd"/>
</dbReference>
<proteinExistence type="inferred from homology"/>
<evidence type="ECO:0000256" key="4">
    <source>
        <dbReference type="ARBA" id="ARBA00022741"/>
    </source>
</evidence>
<dbReference type="InterPro" id="IPR003593">
    <property type="entry name" value="AAA+_ATPase"/>
</dbReference>
<keyword evidence="8" id="KW-1133">Transmembrane helix</keyword>
<dbReference type="GO" id="GO:0140359">
    <property type="term" value="F:ABC-type transporter activity"/>
    <property type="evidence" value="ECO:0007669"/>
    <property type="project" value="InterPro"/>
</dbReference>
<evidence type="ECO:0000313" key="11">
    <source>
        <dbReference type="Proteomes" id="UP001178888"/>
    </source>
</evidence>
<dbReference type="PROSITE" id="PS00211">
    <property type="entry name" value="ABC_TRANSPORTER_1"/>
    <property type="match status" value="1"/>
</dbReference>